<sequence length="104" mass="11436">MFLSAGDQTITTSGETPARETSTYLLRMPSDLPINFSVDADNSACSLEIKKTSQRGVLSTISRFPASFRDSGQSGDEYTFSFFQNRVSFMSGARCAFSFSLTQM</sequence>
<keyword evidence="3" id="KW-1185">Reference proteome</keyword>
<accession>Q1MIL6</accession>
<organism evidence="2 3">
    <name type="scientific">Rhizobium johnstonii (strain DSM 114642 / LMG 32736 / 3841)</name>
    <name type="common">Rhizobium leguminosarum bv. viciae</name>
    <dbReference type="NCBI Taxonomy" id="216596"/>
    <lineage>
        <taxon>Bacteria</taxon>
        <taxon>Pseudomonadati</taxon>
        <taxon>Pseudomonadota</taxon>
        <taxon>Alphaproteobacteria</taxon>
        <taxon>Hyphomicrobiales</taxon>
        <taxon>Rhizobiaceae</taxon>
        <taxon>Rhizobium/Agrobacterium group</taxon>
        <taxon>Rhizobium</taxon>
        <taxon>Rhizobium johnstonii</taxon>
    </lineage>
</organism>
<name>Q1MIL6_RHIJ3</name>
<reference evidence="2 3" key="1">
    <citation type="journal article" date="2006" name="Genome Biol.">
        <title>The genome of Rhizobium leguminosarum has recognizable core and accessory components.</title>
        <authorList>
            <person name="Young J.W."/>
            <person name="Crossman L.C."/>
            <person name="Johnston A.W.B."/>
            <person name="Thomson N.R."/>
            <person name="Ghazoui Z.F."/>
            <person name="Hull K.H."/>
            <person name="Wexler M."/>
            <person name="Curson A.R.J."/>
            <person name="Todd J.D."/>
            <person name="Poole P.S."/>
            <person name="Mauchline T.H."/>
            <person name="East A.K."/>
            <person name="Quail M.A."/>
            <person name="Churcher C."/>
            <person name="Arrowsmith C."/>
            <person name="Cherevach A."/>
            <person name="Chillingworth T."/>
            <person name="Clarke K."/>
            <person name="Cronin A."/>
            <person name="Davis P."/>
            <person name="Fraser A."/>
            <person name="Hance Z."/>
            <person name="Hauser H."/>
            <person name="Jagels K."/>
            <person name="Moule S."/>
            <person name="Mungall K."/>
            <person name="Norbertczak H."/>
            <person name="Rabbinowitsch E."/>
            <person name="Sanders M."/>
            <person name="Simmonds M."/>
            <person name="Whitehead S."/>
            <person name="Parkhill J."/>
        </authorList>
    </citation>
    <scope>NUCLEOTIDE SEQUENCE [LARGE SCALE GENOMIC DNA]</scope>
    <source>
        <strain evidence="3">DSM 114642 / LMG 32736 / 3841</strain>
    </source>
</reference>
<protein>
    <submittedName>
        <fullName evidence="2">Uncharacterized protein</fullName>
    </submittedName>
</protein>
<gene>
    <name evidence="2" type="ordered locus">RL1699</name>
</gene>
<dbReference type="KEGG" id="rle:RL1699"/>
<evidence type="ECO:0000313" key="3">
    <source>
        <dbReference type="Proteomes" id="UP000006575"/>
    </source>
</evidence>
<dbReference type="Proteomes" id="UP000006575">
    <property type="component" value="Chromosome"/>
</dbReference>
<evidence type="ECO:0000256" key="1">
    <source>
        <dbReference type="SAM" id="MobiDB-lite"/>
    </source>
</evidence>
<feature type="region of interest" description="Disordered" evidence="1">
    <location>
        <begin position="1"/>
        <end position="20"/>
    </location>
</feature>
<evidence type="ECO:0000313" key="2">
    <source>
        <dbReference type="EMBL" id="CAK07194.1"/>
    </source>
</evidence>
<proteinExistence type="predicted"/>
<dbReference type="HOGENOM" id="CLU_157969_0_0_5"/>
<dbReference type="EnsemblBacteria" id="CAK07194">
    <property type="protein sequence ID" value="CAK07194"/>
    <property type="gene ID" value="RL1699"/>
</dbReference>
<dbReference type="EMBL" id="AM236080">
    <property type="protein sequence ID" value="CAK07194.1"/>
    <property type="molecule type" value="Genomic_DNA"/>
</dbReference>
<dbReference type="AlphaFoldDB" id="Q1MIL6"/>